<reference evidence="1" key="1">
    <citation type="journal article" date="2021" name="Genome Biol. Evol.">
        <title>A High-Quality Reference Genome for a Parasitic Bivalve with Doubly Uniparental Inheritance (Bivalvia: Unionida).</title>
        <authorList>
            <person name="Smith C.H."/>
        </authorList>
    </citation>
    <scope>NUCLEOTIDE SEQUENCE</scope>
    <source>
        <strain evidence="1">CHS0354</strain>
    </source>
</reference>
<evidence type="ECO:0000313" key="1">
    <source>
        <dbReference type="EMBL" id="KAK3584502.1"/>
    </source>
</evidence>
<sequence>MWRVAVECCHKDEAAGRQKHWENECYENIEEISKDQIVAISKQKYRLKLNDAIKAVGTNKDVNLEFHPKRYNFQQFIIEMNEEKPFVIGKLEIIQQSLRPGTAGVDEKSNFEQLLKSFEFKLIWKVTSAVSSSDFLNDNYMKELMSQLEDDWFPVIVLMGISFPEVEKALNTQGDLWDALIALTLNWRDKNKGHEHLGVPVIVSAAAKGGAFALSTKLRADLKKWGDKQKNHDDVFYKWLKKAYVDNNLFNPGDYPCPMTDSYLAIISTNLEPSFETAQTLQLTKEEHKEIISVKTYKNDRLKVMKMLIIFREKSPSLIEGLDKLIQALEVLKKPRQKKWAIMCARAWVKQTANTMDPFRTQVEALMKKLN</sequence>
<proteinExistence type="predicted"/>
<dbReference type="EMBL" id="JAEAOA010000425">
    <property type="protein sequence ID" value="KAK3584502.1"/>
    <property type="molecule type" value="Genomic_DNA"/>
</dbReference>
<organism evidence="1 2">
    <name type="scientific">Potamilus streckersoni</name>
    <dbReference type="NCBI Taxonomy" id="2493646"/>
    <lineage>
        <taxon>Eukaryota</taxon>
        <taxon>Metazoa</taxon>
        <taxon>Spiralia</taxon>
        <taxon>Lophotrochozoa</taxon>
        <taxon>Mollusca</taxon>
        <taxon>Bivalvia</taxon>
        <taxon>Autobranchia</taxon>
        <taxon>Heteroconchia</taxon>
        <taxon>Palaeoheterodonta</taxon>
        <taxon>Unionida</taxon>
        <taxon>Unionoidea</taxon>
        <taxon>Unionidae</taxon>
        <taxon>Ambleminae</taxon>
        <taxon>Lampsilini</taxon>
        <taxon>Potamilus</taxon>
    </lineage>
</organism>
<reference evidence="1" key="2">
    <citation type="journal article" date="2021" name="Genome Biol. Evol.">
        <title>Developing a high-quality reference genome for a parasitic bivalve with doubly uniparental inheritance (Bivalvia: Unionida).</title>
        <authorList>
            <person name="Smith C.H."/>
        </authorList>
    </citation>
    <scope>NUCLEOTIDE SEQUENCE</scope>
    <source>
        <strain evidence="1">CHS0354</strain>
        <tissue evidence="1">Mantle</tissue>
    </source>
</reference>
<reference evidence="1" key="3">
    <citation type="submission" date="2023-05" db="EMBL/GenBank/DDBJ databases">
        <authorList>
            <person name="Smith C.H."/>
        </authorList>
    </citation>
    <scope>NUCLEOTIDE SEQUENCE</scope>
    <source>
        <strain evidence="1">CHS0354</strain>
        <tissue evidence="1">Mantle</tissue>
    </source>
</reference>
<evidence type="ECO:0000313" key="2">
    <source>
        <dbReference type="Proteomes" id="UP001195483"/>
    </source>
</evidence>
<comment type="caution">
    <text evidence="1">The sequence shown here is derived from an EMBL/GenBank/DDBJ whole genome shotgun (WGS) entry which is preliminary data.</text>
</comment>
<protein>
    <submittedName>
        <fullName evidence="1">Uncharacterized protein</fullName>
    </submittedName>
</protein>
<accession>A0AAE0S3B9</accession>
<gene>
    <name evidence="1" type="ORF">CHS0354_006036</name>
</gene>
<dbReference type="AlphaFoldDB" id="A0AAE0S3B9"/>
<name>A0AAE0S3B9_9BIVA</name>
<keyword evidence="2" id="KW-1185">Reference proteome</keyword>
<dbReference type="Proteomes" id="UP001195483">
    <property type="component" value="Unassembled WGS sequence"/>
</dbReference>